<reference evidence="1" key="1">
    <citation type="submission" date="2023-06" db="EMBL/GenBank/DDBJ databases">
        <title>Cytophagales bacterium Strain LB-30, isolated from soil.</title>
        <authorList>
            <person name="Liu B."/>
        </authorList>
    </citation>
    <scope>NUCLEOTIDE SEQUENCE</scope>
    <source>
        <strain evidence="1">LB-30</strain>
    </source>
</reference>
<dbReference type="RefSeq" id="WP_320002972.1">
    <property type="nucleotide sequence ID" value="NZ_JAUHJS010000002.1"/>
</dbReference>
<organism evidence="1 2">
    <name type="scientific">Shiella aurantiaca</name>
    <dbReference type="NCBI Taxonomy" id="3058365"/>
    <lineage>
        <taxon>Bacteria</taxon>
        <taxon>Pseudomonadati</taxon>
        <taxon>Bacteroidota</taxon>
        <taxon>Cytophagia</taxon>
        <taxon>Cytophagales</taxon>
        <taxon>Shiellaceae</taxon>
        <taxon>Shiella</taxon>
    </lineage>
</organism>
<protein>
    <submittedName>
        <fullName evidence="1">Uncharacterized protein</fullName>
    </submittedName>
</protein>
<keyword evidence="2" id="KW-1185">Reference proteome</keyword>
<accession>A0ABT8F1X6</accession>
<proteinExistence type="predicted"/>
<dbReference type="Proteomes" id="UP001168552">
    <property type="component" value="Unassembled WGS sequence"/>
</dbReference>
<sequence length="162" mass="18393">MGYITTDESKLPLVKVTINFGNPSFSDYKLFLDFQIKLLSIKHPFVLYMDARKLGYLSSDIRMAQGKYFKDYKIELNTYCVGTIMLVKSTLASLMFKAVSVMENPPGETYITSDEMEALNKIEELLNKTKAASFYKHYFTDGSGKRDALDNEEIGLGSSLYL</sequence>
<evidence type="ECO:0000313" key="2">
    <source>
        <dbReference type="Proteomes" id="UP001168552"/>
    </source>
</evidence>
<dbReference type="EMBL" id="JAUHJS010000002">
    <property type="protein sequence ID" value="MDN4164443.1"/>
    <property type="molecule type" value="Genomic_DNA"/>
</dbReference>
<evidence type="ECO:0000313" key="1">
    <source>
        <dbReference type="EMBL" id="MDN4164443.1"/>
    </source>
</evidence>
<comment type="caution">
    <text evidence="1">The sequence shown here is derived from an EMBL/GenBank/DDBJ whole genome shotgun (WGS) entry which is preliminary data.</text>
</comment>
<name>A0ABT8F1X6_9BACT</name>
<gene>
    <name evidence="1" type="ORF">QWY31_02965</name>
</gene>